<comment type="caution">
    <text evidence="1">The sequence shown here is derived from an EMBL/GenBank/DDBJ whole genome shotgun (WGS) entry which is preliminary data.</text>
</comment>
<organism evidence="1">
    <name type="scientific">Bacillus anthracis</name>
    <name type="common">anthrax bacterium</name>
    <dbReference type="NCBI Taxonomy" id="1392"/>
    <lineage>
        <taxon>Bacteria</taxon>
        <taxon>Bacillati</taxon>
        <taxon>Bacillota</taxon>
        <taxon>Bacilli</taxon>
        <taxon>Bacillales</taxon>
        <taxon>Bacillaceae</taxon>
        <taxon>Bacillus</taxon>
        <taxon>Bacillus cereus group</taxon>
    </lineage>
</organism>
<name>A0A640MZ01_BACAN</name>
<accession>A0A640MZ01</accession>
<evidence type="ECO:0000313" key="1">
    <source>
        <dbReference type="EMBL" id="GEU19387.1"/>
    </source>
</evidence>
<proteinExistence type="predicted"/>
<reference evidence="1" key="1">
    <citation type="submission" date="2019-12" db="EMBL/GenBank/DDBJ databases">
        <title>Epidemiological and comparative genomic analysis of Bacillus anthracis isolated from northern Vietnam.</title>
        <authorList>
            <person name="Hoang T.T.H."/>
            <person name="Dang D.A."/>
            <person name="Pham M.H."/>
            <person name="Luong M.H."/>
            <person name="Tran N.D."/>
            <person name="Nguyen T.H."/>
            <person name="Nguyen T.T."/>
            <person name="Inoue S."/>
            <person name="Morikawa S."/>
            <person name="Okutani A."/>
        </authorList>
    </citation>
    <scope>NUCLEOTIDE SEQUENCE</scope>
    <source>
        <strain evidence="1">LamDB</strain>
    </source>
</reference>
<reference evidence="1" key="2">
    <citation type="submission" date="2019-12" db="EMBL/GenBank/DDBJ databases">
        <authorList>
            <person name="Hoang T.H.H."/>
            <person name="Okutani A."/>
        </authorList>
    </citation>
    <scope>NUCLEOTIDE SEQUENCE</scope>
    <source>
        <strain evidence="1">LamDB</strain>
    </source>
</reference>
<dbReference type="AlphaFoldDB" id="A0A640MZ01"/>
<protein>
    <submittedName>
        <fullName evidence="1">Uncharacterized protein</fullName>
    </submittedName>
</protein>
<sequence length="46" mass="5005">MQNLTNAETKNVNGGNKFTDAVNATKDWFGRVGKGADKAHEDNGWP</sequence>
<gene>
    <name evidence="1" type="ORF">LamDB_49860</name>
</gene>
<dbReference type="EMBL" id="BLEX01000011">
    <property type="protein sequence ID" value="GEU19387.1"/>
    <property type="molecule type" value="Genomic_DNA"/>
</dbReference>